<dbReference type="HAMAP" id="MF_02223">
    <property type="entry name" value="Pantoate_kinase"/>
    <property type="match status" value="1"/>
</dbReference>
<comment type="pathway">
    <text evidence="1">Cofactor biosynthesis; coenzyme A biosynthesis.</text>
</comment>
<dbReference type="InterPro" id="IPR006204">
    <property type="entry name" value="GHMP_kinase_N_dom"/>
</dbReference>
<organism evidence="3 4">
    <name type="scientific">Halopelagius longus</name>
    <dbReference type="NCBI Taxonomy" id="1236180"/>
    <lineage>
        <taxon>Archaea</taxon>
        <taxon>Methanobacteriati</taxon>
        <taxon>Methanobacteriota</taxon>
        <taxon>Stenosarchaea group</taxon>
        <taxon>Halobacteria</taxon>
        <taxon>Halobacteriales</taxon>
        <taxon>Haloferacaceae</taxon>
    </lineage>
</organism>
<keyword evidence="1" id="KW-0067">ATP-binding</keyword>
<dbReference type="PIRSF" id="PIRSF016896">
    <property type="entry name" value="GHMP_arc_MJ0969"/>
    <property type="match status" value="1"/>
</dbReference>
<dbReference type="GO" id="GO:0016301">
    <property type="term" value="F:kinase activity"/>
    <property type="evidence" value="ECO:0007669"/>
    <property type="project" value="UniProtKB-UniRule"/>
</dbReference>
<evidence type="ECO:0000259" key="2">
    <source>
        <dbReference type="Pfam" id="PF00288"/>
    </source>
</evidence>
<feature type="domain" description="GHMP kinase N-terminal" evidence="2">
    <location>
        <begin position="82"/>
        <end position="148"/>
    </location>
</feature>
<name>A0A1H0XT60_9EURY</name>
<dbReference type="AlphaFoldDB" id="A0A1H0XT60"/>
<dbReference type="PANTHER" id="PTHR42282:SF1">
    <property type="entry name" value="PANTOATE KINASE"/>
    <property type="match status" value="1"/>
</dbReference>
<dbReference type="InterPro" id="IPR012043">
    <property type="entry name" value="PoK"/>
</dbReference>
<dbReference type="InterPro" id="IPR020568">
    <property type="entry name" value="Ribosomal_Su5_D2-typ_SF"/>
</dbReference>
<dbReference type="GO" id="GO:0005524">
    <property type="term" value="F:ATP binding"/>
    <property type="evidence" value="ECO:0007669"/>
    <property type="project" value="UniProtKB-KW"/>
</dbReference>
<reference evidence="4" key="1">
    <citation type="submission" date="2016-10" db="EMBL/GenBank/DDBJ databases">
        <authorList>
            <person name="Varghese N."/>
            <person name="Submissions S."/>
        </authorList>
    </citation>
    <scope>NUCLEOTIDE SEQUENCE [LARGE SCALE GENOMIC DNA]</scope>
    <source>
        <strain evidence="4">CGMCC 1.12397</strain>
    </source>
</reference>
<accession>A0A1H0XT60</accession>
<keyword evidence="1 3" id="KW-0418">Kinase</keyword>
<dbReference type="UniPathway" id="UPA00241"/>
<keyword evidence="1" id="KW-0808">Transferase</keyword>
<dbReference type="InterPro" id="IPR014721">
    <property type="entry name" value="Ribsml_uS5_D2-typ_fold_subgr"/>
</dbReference>
<dbReference type="Gene3D" id="3.30.230.10">
    <property type="match status" value="1"/>
</dbReference>
<evidence type="ECO:0000256" key="1">
    <source>
        <dbReference type="HAMAP-Rule" id="MF_02223"/>
    </source>
</evidence>
<evidence type="ECO:0000313" key="4">
    <source>
        <dbReference type="Proteomes" id="UP000199289"/>
    </source>
</evidence>
<protein>
    <recommendedName>
        <fullName evidence="1">Pantoate kinase</fullName>
        <shortName evidence="1">PoK</shortName>
        <ecNumber evidence="1">2.7.1.169</ecNumber>
    </recommendedName>
</protein>
<keyword evidence="1" id="KW-0173">Coenzyme A biosynthesis</keyword>
<keyword evidence="1" id="KW-0547">Nucleotide-binding</keyword>
<comment type="catalytic activity">
    <reaction evidence="1">
        <text>(R)-pantoate + ATP = (R)-4-phosphopantoate + ADP + H(+)</text>
        <dbReference type="Rhea" id="RHEA:28246"/>
        <dbReference type="ChEBI" id="CHEBI:15378"/>
        <dbReference type="ChEBI" id="CHEBI:15980"/>
        <dbReference type="ChEBI" id="CHEBI:30616"/>
        <dbReference type="ChEBI" id="CHEBI:61294"/>
        <dbReference type="ChEBI" id="CHEBI:456216"/>
        <dbReference type="EC" id="2.7.1.169"/>
    </reaction>
</comment>
<proteinExistence type="inferred from homology"/>
<dbReference type="Proteomes" id="UP000199289">
    <property type="component" value="Unassembled WGS sequence"/>
</dbReference>
<comment type="similarity">
    <text evidence="1">Belongs to the GHMP kinase family. PoK subfamily.</text>
</comment>
<comment type="function">
    <text evidence="1">Phosphorylates (R)-pantoate to form (R)-4-phosphopantoate in the CoA biosynthesis pathway.</text>
</comment>
<dbReference type="PANTHER" id="PTHR42282">
    <property type="entry name" value="PANTOATE KINASE-RELATED"/>
    <property type="match status" value="1"/>
</dbReference>
<sequence>MYAFARRAPREGTVTERAYAPGSVTVVFVPQDDPEAGSLGVSFAVEDGVTATVEAAAETVVRLDGDRTDFEPVERLLSTLDVSAAVELDAAVPVGRGFGASGAATLATALAANEAFGLDRSRESSVRAAHRAEVAAGTGLGDVFVQDRGGVVWNTGDGVERAEPGGETVEYASYGGISTASVLGDEEAIAAVAAAGREALSSFDPDAPLPELFESAWRFADESGLPTDAVRDTVADVAAAGGAATMAMVGETVLAVGAPGVLPNRTRLTGAGAKLR</sequence>
<dbReference type="SUPFAM" id="SSF54211">
    <property type="entry name" value="Ribosomal protein S5 domain 2-like"/>
    <property type="match status" value="1"/>
</dbReference>
<dbReference type="Pfam" id="PF00288">
    <property type="entry name" value="GHMP_kinases_N"/>
    <property type="match status" value="1"/>
</dbReference>
<dbReference type="EMBL" id="FNKQ01000001">
    <property type="protein sequence ID" value="SDQ06029.1"/>
    <property type="molecule type" value="Genomic_DNA"/>
</dbReference>
<dbReference type="GO" id="GO:0015937">
    <property type="term" value="P:coenzyme A biosynthetic process"/>
    <property type="evidence" value="ECO:0007669"/>
    <property type="project" value="UniProtKB-UniRule"/>
</dbReference>
<gene>
    <name evidence="3" type="ORF">SAMN05216278_0162</name>
</gene>
<dbReference type="EC" id="2.7.1.169" evidence="1"/>
<evidence type="ECO:0000313" key="3">
    <source>
        <dbReference type="EMBL" id="SDQ06029.1"/>
    </source>
</evidence>